<dbReference type="InterPro" id="IPR024541">
    <property type="entry name" value="DUF3881"/>
</dbReference>
<dbReference type="EMBL" id="RHJS01000002">
    <property type="protein sequence ID" value="RRK34084.1"/>
    <property type="molecule type" value="Genomic_DNA"/>
</dbReference>
<organism evidence="1 2">
    <name type="scientific">Schaedlerella arabinosiphila</name>
    <dbReference type="NCBI Taxonomy" id="2044587"/>
    <lineage>
        <taxon>Bacteria</taxon>
        <taxon>Bacillati</taxon>
        <taxon>Bacillota</taxon>
        <taxon>Clostridia</taxon>
        <taxon>Lachnospirales</taxon>
        <taxon>Lachnospiraceae</taxon>
        <taxon>Schaedlerella</taxon>
    </lineage>
</organism>
<dbReference type="Proteomes" id="UP000274920">
    <property type="component" value="Unassembled WGS sequence"/>
</dbReference>
<name>A0A3R8JRK6_9FIRM</name>
<accession>A0A3R8JRK6</accession>
<protein>
    <submittedName>
        <fullName evidence="1">DUF3881 family protein</fullName>
    </submittedName>
</protein>
<reference evidence="1" key="1">
    <citation type="submission" date="2018-10" db="EMBL/GenBank/DDBJ databases">
        <title>Schaedlerella arabinophila gen. nov. sp. nov., isolated from the mouse intestinal tract and comparative analysis with the genome of the closely related altered Schaedler flora strain ASF502.</title>
        <authorList>
            <person name="Miyake S."/>
            <person name="Soh M."/>
            <person name="Seedorf H."/>
        </authorList>
    </citation>
    <scope>NUCLEOTIDE SEQUENCE [LARGE SCALE GENOMIC DNA]</scope>
    <source>
        <strain evidence="1">DSM 106076</strain>
    </source>
</reference>
<dbReference type="Pfam" id="PF12997">
    <property type="entry name" value="DUF3881"/>
    <property type="match status" value="1"/>
</dbReference>
<gene>
    <name evidence="1" type="ORF">EBB54_24100</name>
</gene>
<sequence length="291" mass="33265">MHQYLKAIGFGNFSTKKELKEILAQVEKNFKHQTIISYNKSTDFCEFRKEFGRGIGIALYGEMDENENFDADYYIPYFNGSGITTFSEVIVEKRIDREQYVGICEDPKVGISLIFCLKNGIEYKKECQLGGMSKLNTSVTFSGLALSGKILLPVQKSQRQIDSVSEASDNRRNLLNAARNGDQSAIETLTLDDIDIYSQVSRRLLYEDVFTIVDTYFMPYGVECDIYSIMGEILDVSEAENQITKEKLYQLRLDVNELQFDVCVPKKELLGEPEIGRRFKGTIWLQGDINF</sequence>
<dbReference type="AlphaFoldDB" id="A0A3R8JRK6"/>
<comment type="caution">
    <text evidence="1">The sequence shown here is derived from an EMBL/GenBank/DDBJ whole genome shotgun (WGS) entry which is preliminary data.</text>
</comment>
<evidence type="ECO:0000313" key="1">
    <source>
        <dbReference type="EMBL" id="RRK34084.1"/>
    </source>
</evidence>
<keyword evidence="2" id="KW-1185">Reference proteome</keyword>
<dbReference type="RefSeq" id="WP_125129255.1">
    <property type="nucleotide sequence ID" value="NZ_RHJS01000002.1"/>
</dbReference>
<proteinExistence type="predicted"/>
<evidence type="ECO:0000313" key="2">
    <source>
        <dbReference type="Proteomes" id="UP000274920"/>
    </source>
</evidence>